<dbReference type="GeneID" id="25400776"/>
<evidence type="ECO:0000256" key="9">
    <source>
        <dbReference type="ARBA" id="ARBA00055466"/>
    </source>
</evidence>
<dbReference type="NCBIfam" id="NF001484">
    <property type="entry name" value="PRK00331.1"/>
    <property type="match status" value="1"/>
</dbReference>
<dbReference type="InterPro" id="IPR001347">
    <property type="entry name" value="SIS_dom"/>
</dbReference>
<evidence type="ECO:0000256" key="3">
    <source>
        <dbReference type="ARBA" id="ARBA00016090"/>
    </source>
</evidence>
<dbReference type="AlphaFoldDB" id="A0A0F7CKS2"/>
<feature type="domain" description="SIS" evidence="12">
    <location>
        <begin position="455"/>
        <end position="595"/>
    </location>
</feature>
<dbReference type="HOGENOM" id="CLU_012520_7_0_2"/>
<dbReference type="CDD" id="cd05009">
    <property type="entry name" value="SIS_GlmS_GlmD_2"/>
    <property type="match status" value="1"/>
</dbReference>
<evidence type="ECO:0000256" key="4">
    <source>
        <dbReference type="ARBA" id="ARBA00022490"/>
    </source>
</evidence>
<dbReference type="InterPro" id="IPR035490">
    <property type="entry name" value="GlmS/FrlB_SIS"/>
</dbReference>
<dbReference type="HAMAP" id="MF_00164">
    <property type="entry name" value="GlmS"/>
    <property type="match status" value="1"/>
</dbReference>
<dbReference type="CDD" id="cd00714">
    <property type="entry name" value="GFAT"/>
    <property type="match status" value="1"/>
</dbReference>
<evidence type="ECO:0000256" key="7">
    <source>
        <dbReference type="ARBA" id="ARBA00022737"/>
    </source>
</evidence>
<feature type="initiator methionine" description="Removed" evidence="10">
    <location>
        <position position="1"/>
    </location>
</feature>
<comment type="catalytic activity">
    <reaction evidence="1 10">
        <text>D-fructose 6-phosphate + L-glutamine = D-glucosamine 6-phosphate + L-glutamate</text>
        <dbReference type="Rhea" id="RHEA:13237"/>
        <dbReference type="ChEBI" id="CHEBI:29985"/>
        <dbReference type="ChEBI" id="CHEBI:58359"/>
        <dbReference type="ChEBI" id="CHEBI:58725"/>
        <dbReference type="ChEBI" id="CHEBI:61527"/>
        <dbReference type="EC" id="2.6.1.16"/>
    </reaction>
</comment>
<gene>
    <name evidence="10" type="primary">glmS</name>
    <name evidence="13" type="ORF">MA03_01055</name>
</gene>
<keyword evidence="5 10" id="KW-0032">Aminotransferase</keyword>
<dbReference type="FunFam" id="3.60.20.10:FF:000006">
    <property type="entry name" value="Glutamine--fructose-6-phosphate aminotransferase [isomerizing]"/>
    <property type="match status" value="1"/>
</dbReference>
<dbReference type="Gene3D" id="3.40.50.10490">
    <property type="entry name" value="Glucose-6-phosphate isomerase like protein, domain 1"/>
    <property type="match status" value="2"/>
</dbReference>
<keyword evidence="6 10" id="KW-0808">Transferase</keyword>
<evidence type="ECO:0000256" key="5">
    <source>
        <dbReference type="ARBA" id="ARBA00022576"/>
    </source>
</evidence>
<dbReference type="STRING" id="1550241.MA03_01055"/>
<dbReference type="GO" id="GO:0006047">
    <property type="term" value="P:UDP-N-acetylglucosamine metabolic process"/>
    <property type="evidence" value="ECO:0007669"/>
    <property type="project" value="TreeGrafter"/>
</dbReference>
<dbReference type="SUPFAM" id="SSF56235">
    <property type="entry name" value="N-terminal nucleophile aminohydrolases (Ntn hydrolases)"/>
    <property type="match status" value="1"/>
</dbReference>
<keyword evidence="14" id="KW-1185">Reference proteome</keyword>
<evidence type="ECO:0000256" key="10">
    <source>
        <dbReference type="HAMAP-Rule" id="MF_00164"/>
    </source>
</evidence>
<feature type="domain" description="Glutamine amidotransferase type-2" evidence="11">
    <location>
        <begin position="2"/>
        <end position="220"/>
    </location>
</feature>
<dbReference type="CDD" id="cd05008">
    <property type="entry name" value="SIS_GlmS_GlmD_1"/>
    <property type="match status" value="1"/>
</dbReference>
<feature type="domain" description="SIS" evidence="12">
    <location>
        <begin position="282"/>
        <end position="421"/>
    </location>
</feature>
<dbReference type="PROSITE" id="PS51464">
    <property type="entry name" value="SIS"/>
    <property type="match status" value="2"/>
</dbReference>
<evidence type="ECO:0000256" key="6">
    <source>
        <dbReference type="ARBA" id="ARBA00022679"/>
    </source>
</evidence>
<dbReference type="Pfam" id="PF13522">
    <property type="entry name" value="GATase_6"/>
    <property type="match status" value="1"/>
</dbReference>
<keyword evidence="8" id="KW-0315">Glutamine amidotransferase</keyword>
<evidence type="ECO:0000313" key="14">
    <source>
        <dbReference type="Proteomes" id="UP000067434"/>
    </source>
</evidence>
<evidence type="ECO:0000256" key="8">
    <source>
        <dbReference type="ARBA" id="ARBA00022962"/>
    </source>
</evidence>
<dbReference type="OrthoDB" id="372195at2157"/>
<comment type="subunit">
    <text evidence="10">Homodimer.</text>
</comment>
<dbReference type="PANTHER" id="PTHR10937">
    <property type="entry name" value="GLUCOSAMINE--FRUCTOSE-6-PHOSPHATE AMINOTRANSFERASE, ISOMERIZING"/>
    <property type="match status" value="1"/>
</dbReference>
<keyword evidence="4 10" id="KW-0963">Cytoplasm</keyword>
<dbReference type="NCBIfam" id="TIGR01135">
    <property type="entry name" value="glmS"/>
    <property type="match status" value="1"/>
</dbReference>
<dbReference type="PATRIC" id="fig|1550241.5.peg.214"/>
<dbReference type="GO" id="GO:0006487">
    <property type="term" value="P:protein N-linked glycosylation"/>
    <property type="evidence" value="ECO:0007669"/>
    <property type="project" value="TreeGrafter"/>
</dbReference>
<dbReference type="GO" id="GO:0004360">
    <property type="term" value="F:glutamine-fructose-6-phosphate transaminase (isomerizing) activity"/>
    <property type="evidence" value="ECO:0007669"/>
    <property type="project" value="UniProtKB-UniRule"/>
</dbReference>
<dbReference type="KEGG" id="thf:MA03_01055"/>
<name>A0A0F7CKS2_9CREN</name>
<dbReference type="PROSITE" id="PS51278">
    <property type="entry name" value="GATASE_TYPE_2"/>
    <property type="match status" value="1"/>
</dbReference>
<dbReference type="InterPro" id="IPR046348">
    <property type="entry name" value="SIS_dom_sf"/>
</dbReference>
<proteinExistence type="inferred from homology"/>
<dbReference type="GO" id="GO:0005737">
    <property type="term" value="C:cytoplasm"/>
    <property type="evidence" value="ECO:0007669"/>
    <property type="project" value="UniProtKB-SubCell"/>
</dbReference>
<feature type="active site" description="For Fru-6P isomerization activity" evidence="10">
    <location>
        <position position="600"/>
    </location>
</feature>
<keyword evidence="7" id="KW-0677">Repeat</keyword>
<evidence type="ECO:0000256" key="1">
    <source>
        <dbReference type="ARBA" id="ARBA00001031"/>
    </source>
</evidence>
<protein>
    <recommendedName>
        <fullName evidence="3 10">Glutamine--fructose-6-phosphate aminotransferase [isomerizing]</fullName>
        <ecNumber evidence="2 10">2.6.1.16</ecNumber>
    </recommendedName>
    <alternativeName>
        <fullName evidence="10">D-fructose-6-phosphate amidotransferase</fullName>
    </alternativeName>
    <alternativeName>
        <fullName evidence="10">GFAT</fullName>
    </alternativeName>
    <alternativeName>
        <fullName evidence="10">Glucosamine-6-phosphate synthase</fullName>
    </alternativeName>
    <alternativeName>
        <fullName evidence="10">Hexosephosphate aminotransferase</fullName>
    </alternativeName>
    <alternativeName>
        <fullName evidence="10">L-glutamine--D-fructose-6-phosphate amidotransferase</fullName>
    </alternativeName>
</protein>
<dbReference type="Gene3D" id="3.60.20.10">
    <property type="entry name" value="Glutamine Phosphoribosylpyrophosphate, subunit 1, domain 1"/>
    <property type="match status" value="1"/>
</dbReference>
<dbReference type="SUPFAM" id="SSF53697">
    <property type="entry name" value="SIS domain"/>
    <property type="match status" value="1"/>
</dbReference>
<dbReference type="GO" id="GO:0005975">
    <property type="term" value="P:carbohydrate metabolic process"/>
    <property type="evidence" value="ECO:0007669"/>
    <property type="project" value="UniProtKB-UniRule"/>
</dbReference>
<dbReference type="EMBL" id="CP009961">
    <property type="protein sequence ID" value="AKG38156.1"/>
    <property type="molecule type" value="Genomic_DNA"/>
</dbReference>
<dbReference type="Proteomes" id="UP000067434">
    <property type="component" value="Chromosome"/>
</dbReference>
<comment type="function">
    <text evidence="9 10">Catalyzes the first step in hexosamine metabolism, converting fructose-6P into glucosamine-6P using glutamine as a nitrogen source.</text>
</comment>
<reference evidence="13 14" key="1">
    <citation type="journal article" date="2015" name="Stand. Genomic Sci.">
        <title>Complete genome sequence of and proposal of Thermofilum uzonense sp. nov. a novel hyperthermophilic crenarchaeon and emended description of the genus Thermofilum.</title>
        <authorList>
            <person name="Toshchakov S.V."/>
            <person name="Korzhenkov A.A."/>
            <person name="Samarov N.I."/>
            <person name="Mazunin I.O."/>
            <person name="Mozhey O.I."/>
            <person name="Shmyr I.S."/>
            <person name="Derbikova K.S."/>
            <person name="Taranov E.A."/>
            <person name="Dominova I.N."/>
            <person name="Bonch-Osmolovskaya E.A."/>
            <person name="Patrushev M.V."/>
            <person name="Podosokorskaya O.A."/>
            <person name="Kublanov I.V."/>
        </authorList>
    </citation>
    <scope>NUCLEOTIDE SEQUENCE [LARGE SCALE GENOMIC DNA]</scope>
    <source>
        <strain evidence="13 14">1807-2</strain>
    </source>
</reference>
<evidence type="ECO:0000259" key="12">
    <source>
        <dbReference type="PROSITE" id="PS51464"/>
    </source>
</evidence>
<organism evidence="13 14">
    <name type="scientific">Infirmifilum uzonense</name>
    <dbReference type="NCBI Taxonomy" id="1550241"/>
    <lineage>
        <taxon>Archaea</taxon>
        <taxon>Thermoproteota</taxon>
        <taxon>Thermoprotei</taxon>
        <taxon>Thermofilales</taxon>
        <taxon>Thermofilaceae</taxon>
        <taxon>Infirmifilum</taxon>
    </lineage>
</organism>
<dbReference type="Pfam" id="PF01380">
    <property type="entry name" value="SIS"/>
    <property type="match status" value="2"/>
</dbReference>
<dbReference type="InterPro" id="IPR029055">
    <property type="entry name" value="Ntn_hydrolases_N"/>
</dbReference>
<dbReference type="RefSeq" id="WP_052883497.1">
    <property type="nucleotide sequence ID" value="NZ_CP009961.1"/>
</dbReference>
<dbReference type="PANTHER" id="PTHR10937:SF0">
    <property type="entry name" value="GLUTAMINE--FRUCTOSE-6-PHOSPHATE TRANSAMINASE (ISOMERIZING)"/>
    <property type="match status" value="1"/>
</dbReference>
<dbReference type="EC" id="2.6.1.16" evidence="2 10"/>
<evidence type="ECO:0000259" key="11">
    <source>
        <dbReference type="PROSITE" id="PS51278"/>
    </source>
</evidence>
<sequence length="605" mass="66727">MCGIVGVAGENISAGYLLRECLRKLEYRGYDSVGIATINDGKITVAKGAGKIDEVDLRLCLQCLRGNIGIGHTRWATHGPPTDNNAHPHIDCKDRVAVVHNGIIENYLELKEELMRKSHEFKSQTDTEVIAHLIEDYLYQGLEPYEAFKKAVERLRGSYALAVLIIDTPDRIYFARRYSPLIIGVGVDIVFLASDIPAFLEYTRKVIPLNDGEIGYVSSKTIHIEDMSGRVVDIPSRILEVDWSPESARKEGYPHFMLKEIHEQPRVIGDTIFGFSKDYEAAASTLASSGNIFITAAGTSFHASLYFSLLTARLAGKKVIPFISSEYESYANLANKEDVLVAVSQSGETIDTLMALRSFKERGCKIISLTNVIGSVISRESHLPVYMKAGPEIGVAATKTFTTQLTALTWLSSLVSFYTGKIGRDELSEIKGRIMKLPDLATRTISRSEGWARRLSQVISSRHSVYYLGRGLGLPIALEGALKLKEIAYVHAEGYPAGESKHGPIALVEPGFPVVFVSIEKNLERKLVGNIEEMKARGAFTIGIFGEQSELVSRVDERIIVPSSDELLLPVLETIPLQLLAYYAAVAKGYDPDKPRNLAKTVTVE</sequence>
<dbReference type="InterPro" id="IPR005855">
    <property type="entry name" value="GFAT"/>
</dbReference>
<feature type="active site" description="Nucleophile; for GATase activity" evidence="10">
    <location>
        <position position="2"/>
    </location>
</feature>
<dbReference type="InterPro" id="IPR017932">
    <property type="entry name" value="GATase_2_dom"/>
</dbReference>
<dbReference type="GO" id="GO:0097367">
    <property type="term" value="F:carbohydrate derivative binding"/>
    <property type="evidence" value="ECO:0007669"/>
    <property type="project" value="InterPro"/>
</dbReference>
<comment type="subcellular location">
    <subcellularLocation>
        <location evidence="10">Cytoplasm</location>
    </subcellularLocation>
</comment>
<dbReference type="GO" id="GO:0006002">
    <property type="term" value="P:fructose 6-phosphate metabolic process"/>
    <property type="evidence" value="ECO:0007669"/>
    <property type="project" value="TreeGrafter"/>
</dbReference>
<dbReference type="InterPro" id="IPR035466">
    <property type="entry name" value="GlmS/AgaS_SIS"/>
</dbReference>
<accession>A0A0F7CKS2</accession>
<dbReference type="FunFam" id="3.40.50.10490:FF:000022">
    <property type="entry name" value="Glutamine--fructose-6-phosphate aminotransferase [isomerizing]"/>
    <property type="match status" value="1"/>
</dbReference>
<evidence type="ECO:0000313" key="13">
    <source>
        <dbReference type="EMBL" id="AKG38156.1"/>
    </source>
</evidence>
<dbReference type="InterPro" id="IPR047084">
    <property type="entry name" value="GFAT_N"/>
</dbReference>
<evidence type="ECO:0000256" key="2">
    <source>
        <dbReference type="ARBA" id="ARBA00012916"/>
    </source>
</evidence>